<proteinExistence type="predicted"/>
<feature type="domain" description="Minor tail protein gp31 C-terminal" evidence="1">
    <location>
        <begin position="153"/>
        <end position="176"/>
    </location>
</feature>
<gene>
    <name evidence="2" type="ORF">IH622_23005</name>
</gene>
<name>A0A8I0NBE6_BRUAN</name>
<dbReference type="InterPro" id="IPR056923">
    <property type="entry name" value="Minor_tail_gp31_C"/>
</dbReference>
<dbReference type="AlphaFoldDB" id="A0A8I0NBE6"/>
<evidence type="ECO:0000313" key="2">
    <source>
        <dbReference type="EMBL" id="MBE0563666.1"/>
    </source>
</evidence>
<dbReference type="EMBL" id="JACZKO010000063">
    <property type="protein sequence ID" value="MBE0563666.1"/>
    <property type="molecule type" value="Genomic_DNA"/>
</dbReference>
<accession>A0A8I0NBE6</accession>
<organism evidence="2 3">
    <name type="scientific">Brucella anthropi</name>
    <name type="common">Ochrobactrum anthropi</name>
    <dbReference type="NCBI Taxonomy" id="529"/>
    <lineage>
        <taxon>Bacteria</taxon>
        <taxon>Pseudomonadati</taxon>
        <taxon>Pseudomonadota</taxon>
        <taxon>Alphaproteobacteria</taxon>
        <taxon>Hyphomicrobiales</taxon>
        <taxon>Brucellaceae</taxon>
        <taxon>Brucella/Ochrobactrum group</taxon>
        <taxon>Brucella</taxon>
    </lineage>
</organism>
<reference evidence="2" key="1">
    <citation type="submission" date="2020-09" db="EMBL/GenBank/DDBJ databases">
        <authorList>
            <person name="Dalcin Martins P."/>
        </authorList>
    </citation>
    <scope>NUCLEOTIDE SEQUENCE</scope>
    <source>
        <strain evidence="2">MAG47</strain>
    </source>
</reference>
<dbReference type="Gene3D" id="2.60.40.10">
    <property type="entry name" value="Immunoglobulins"/>
    <property type="match status" value="1"/>
</dbReference>
<evidence type="ECO:0000259" key="1">
    <source>
        <dbReference type="Pfam" id="PF24243"/>
    </source>
</evidence>
<evidence type="ECO:0000313" key="3">
    <source>
        <dbReference type="Proteomes" id="UP000642265"/>
    </source>
</evidence>
<comment type="caution">
    <text evidence="2">The sequence shown here is derived from an EMBL/GenBank/DDBJ whole genome shotgun (WGS) entry which is preliminary data.</text>
</comment>
<sequence length="177" mass="18989">MADDPKMDGYIPLQQVIDTDQDESSRRIRDMPYGKRKEEIQFSTLVLTFDETGTGFESPALVVVLTNTGYAEVNIYGHTLEGQFVLKSAIPSVLQPGETASVSVAFKPTTIGPRTGSLYIDTGDAAGDELVQLIGLAVAGDLGIPATDSIQAILKMTQSDYNALTVKDAQTLYIIVG</sequence>
<dbReference type="InterPro" id="IPR013783">
    <property type="entry name" value="Ig-like_fold"/>
</dbReference>
<dbReference type="Pfam" id="PF24243">
    <property type="entry name" value="Phage_tail_C"/>
    <property type="match status" value="1"/>
</dbReference>
<reference evidence="2" key="2">
    <citation type="submission" date="2020-10" db="EMBL/GenBank/DDBJ databases">
        <title>Enrichment of novel Verrucomicrobia, Bacteroidetes and Krumholzibacteria in an oxygen-limited, methane- and iron-fed bioreactor inoculated with Bothnian Sea sediments.</title>
        <authorList>
            <person name="Martins P.D."/>
            <person name="de Jong A."/>
            <person name="Lenstra W.K."/>
            <person name="van Helmond N.A.G.M."/>
            <person name="Slomp C.P."/>
            <person name="Jetten M.S.M."/>
            <person name="Welte C.U."/>
            <person name="Rasigraf O."/>
        </authorList>
    </citation>
    <scope>NUCLEOTIDE SEQUENCE</scope>
    <source>
        <strain evidence="2">MAG47</strain>
    </source>
</reference>
<dbReference type="Proteomes" id="UP000642265">
    <property type="component" value="Unassembled WGS sequence"/>
</dbReference>
<protein>
    <recommendedName>
        <fullName evidence="1">Minor tail protein gp31 C-terminal domain-containing protein</fullName>
    </recommendedName>
</protein>